<gene>
    <name evidence="11" type="ORF">BWQ96_08875</name>
</gene>
<keyword evidence="2 7" id="KW-0378">Hydrolase</keyword>
<keyword evidence="9" id="KW-0812">Transmembrane</keyword>
<dbReference type="AlphaFoldDB" id="A0A2V3IH29"/>
<keyword evidence="4" id="KW-0119">Carbohydrate metabolism</keyword>
<accession>A0A2V3IH29</accession>
<keyword evidence="9" id="KW-0472">Membrane</keyword>
<reference evidence="11 12" key="1">
    <citation type="journal article" date="2018" name="Mol. Biol. Evol.">
        <title>Analysis of the draft genome of the red seaweed Gracilariopsis chorda provides insights into genome size evolution in Rhodophyta.</title>
        <authorList>
            <person name="Lee J."/>
            <person name="Yang E.C."/>
            <person name="Graf L."/>
            <person name="Yang J.H."/>
            <person name="Qiu H."/>
            <person name="Zel Zion U."/>
            <person name="Chan C.X."/>
            <person name="Stephens T.G."/>
            <person name="Weber A.P.M."/>
            <person name="Boo G.H."/>
            <person name="Boo S.M."/>
            <person name="Kim K.M."/>
            <person name="Shin Y."/>
            <person name="Jung M."/>
            <person name="Lee S.J."/>
            <person name="Yim H.S."/>
            <person name="Lee J.H."/>
            <person name="Bhattacharya D."/>
            <person name="Yoon H.S."/>
        </authorList>
    </citation>
    <scope>NUCLEOTIDE SEQUENCE [LARGE SCALE GENOMIC DNA]</scope>
    <source>
        <strain evidence="11 12">SKKU-2015</strain>
        <tissue evidence="11">Whole body</tissue>
    </source>
</reference>
<evidence type="ECO:0000256" key="3">
    <source>
        <dbReference type="ARBA" id="ARBA00023001"/>
    </source>
</evidence>
<evidence type="ECO:0000256" key="4">
    <source>
        <dbReference type="ARBA" id="ARBA00023277"/>
    </source>
</evidence>
<evidence type="ECO:0000256" key="5">
    <source>
        <dbReference type="ARBA" id="ARBA00023295"/>
    </source>
</evidence>
<evidence type="ECO:0000256" key="1">
    <source>
        <dbReference type="ARBA" id="ARBA00005641"/>
    </source>
</evidence>
<keyword evidence="6" id="KW-0624">Polysaccharide degradation</keyword>
<dbReference type="OrthoDB" id="442731at2759"/>
<dbReference type="EMBL" id="NBIV01000218">
    <property type="protein sequence ID" value="PXF41377.1"/>
    <property type="molecule type" value="Genomic_DNA"/>
</dbReference>
<dbReference type="InterPro" id="IPR001547">
    <property type="entry name" value="Glyco_hydro_5"/>
</dbReference>
<sequence length="513" mass="58845">MKHKYVQLPQDEDDDVRPSSSSPRQRRRATTAMDNRTGVNSDYIAPSISPAAPDYIPPDTSDDGHRVNIPSDQDWGSRRMRFPLKSDETWGSKNTANGMRSLYVKKSRFTCIGWWVLGILIFMLVVTVTALIFKRDSLYTALLRKQGIPPGLYSRDGLLYVGKDTQFRIKGFSWYGFEEPSHVPGGMLRTSARSIFEFANEHSFNAIRVPLSVENIVANSLPSGGITPFQNPELTGLPYMDMVLALVRMASEYNILILLDVHRLESHEIQSKGFWYSDAIPEERLFLVWQKLCDTFKDEWNVMGADLFNEPWDSLWNTTDKKADWKRASEQLGNKLHEKCPSWLLFIEGVGSRAGGTETNTFWSENLAAMQNAPPEVHLQNKVALSPHVYGPGVHVQSYFKLPEFPDNMPKIWDHHFGRASERTGLATVVGEWGGVYVDQDKVWQQEFAEYVLKKKIGFFYWCLNPESGDTGGLLKSDWKTPEREKLKLLERMPSTSVEDNAVHFKYWRWWRT</sequence>
<feature type="domain" description="Glycoside hydrolase family 5" evidence="10">
    <location>
        <begin position="191"/>
        <end position="467"/>
    </location>
</feature>
<name>A0A2V3IH29_9FLOR</name>
<comment type="caution">
    <text evidence="11">The sequence shown here is derived from an EMBL/GenBank/DDBJ whole genome shotgun (WGS) entry which is preliminary data.</text>
</comment>
<keyword evidence="5 7" id="KW-0326">Glycosidase</keyword>
<evidence type="ECO:0000256" key="2">
    <source>
        <dbReference type="ARBA" id="ARBA00022801"/>
    </source>
</evidence>
<evidence type="ECO:0000313" key="11">
    <source>
        <dbReference type="EMBL" id="PXF41377.1"/>
    </source>
</evidence>
<protein>
    <submittedName>
        <fullName evidence="11">Endoglucanase</fullName>
    </submittedName>
</protein>
<evidence type="ECO:0000256" key="6">
    <source>
        <dbReference type="ARBA" id="ARBA00023326"/>
    </source>
</evidence>
<evidence type="ECO:0000256" key="7">
    <source>
        <dbReference type="RuleBase" id="RU361153"/>
    </source>
</evidence>
<feature type="transmembrane region" description="Helical" evidence="9">
    <location>
        <begin position="109"/>
        <end position="133"/>
    </location>
</feature>
<evidence type="ECO:0000259" key="10">
    <source>
        <dbReference type="Pfam" id="PF00150"/>
    </source>
</evidence>
<dbReference type="GO" id="GO:0030245">
    <property type="term" value="P:cellulose catabolic process"/>
    <property type="evidence" value="ECO:0007669"/>
    <property type="project" value="UniProtKB-KW"/>
</dbReference>
<dbReference type="Gene3D" id="3.20.20.80">
    <property type="entry name" value="Glycosidases"/>
    <property type="match status" value="1"/>
</dbReference>
<dbReference type="GO" id="GO:0004553">
    <property type="term" value="F:hydrolase activity, hydrolyzing O-glycosyl compounds"/>
    <property type="evidence" value="ECO:0007669"/>
    <property type="project" value="InterPro"/>
</dbReference>
<dbReference type="SUPFAM" id="SSF51445">
    <property type="entry name" value="(Trans)glycosidases"/>
    <property type="match status" value="1"/>
</dbReference>
<dbReference type="PANTHER" id="PTHR35923">
    <property type="entry name" value="MAJOR EXTRACELLULAR ENDOGLUCANASE"/>
    <property type="match status" value="1"/>
</dbReference>
<feature type="region of interest" description="Disordered" evidence="8">
    <location>
        <begin position="1"/>
        <end position="44"/>
    </location>
</feature>
<proteinExistence type="inferred from homology"/>
<dbReference type="PANTHER" id="PTHR35923:SF2">
    <property type="entry name" value="ENDOGLUCANASE"/>
    <property type="match status" value="1"/>
</dbReference>
<keyword evidence="9" id="KW-1133">Transmembrane helix</keyword>
<organism evidence="11 12">
    <name type="scientific">Gracilariopsis chorda</name>
    <dbReference type="NCBI Taxonomy" id="448386"/>
    <lineage>
        <taxon>Eukaryota</taxon>
        <taxon>Rhodophyta</taxon>
        <taxon>Florideophyceae</taxon>
        <taxon>Rhodymeniophycidae</taxon>
        <taxon>Gracilariales</taxon>
        <taxon>Gracilariaceae</taxon>
        <taxon>Gracilariopsis</taxon>
    </lineage>
</organism>
<evidence type="ECO:0000256" key="9">
    <source>
        <dbReference type="SAM" id="Phobius"/>
    </source>
</evidence>
<evidence type="ECO:0000256" key="8">
    <source>
        <dbReference type="SAM" id="MobiDB-lite"/>
    </source>
</evidence>
<dbReference type="InterPro" id="IPR017853">
    <property type="entry name" value="GH"/>
</dbReference>
<comment type="similarity">
    <text evidence="1 7">Belongs to the glycosyl hydrolase 5 (cellulase A) family.</text>
</comment>
<dbReference type="Pfam" id="PF00150">
    <property type="entry name" value="Cellulase"/>
    <property type="match status" value="1"/>
</dbReference>
<keyword evidence="3" id="KW-0136">Cellulose degradation</keyword>
<evidence type="ECO:0000313" key="12">
    <source>
        <dbReference type="Proteomes" id="UP000247409"/>
    </source>
</evidence>
<dbReference type="Proteomes" id="UP000247409">
    <property type="component" value="Unassembled WGS sequence"/>
</dbReference>
<keyword evidence="12" id="KW-1185">Reference proteome</keyword>